<dbReference type="SUPFAM" id="SSF54565">
    <property type="entry name" value="Ribosomal protein S16"/>
    <property type="match status" value="1"/>
</dbReference>
<dbReference type="PANTHER" id="PTHR12919">
    <property type="entry name" value="30S RIBOSOMAL PROTEIN S16"/>
    <property type="match status" value="1"/>
</dbReference>
<reference evidence="5 6" key="1">
    <citation type="submission" date="2018-03" db="EMBL/GenBank/DDBJ databases">
        <title>The Complete Genome of Celeribacter baekdonensis strain LH4, a Thiosulfate-Oxidizing Alphaproteobacterium Isolated from Gulf of Mexico Continental Slope Sediments.</title>
        <authorList>
            <person name="Flood B.E."/>
            <person name="Bailey J.V."/>
            <person name="Leprich D."/>
        </authorList>
    </citation>
    <scope>NUCLEOTIDE SEQUENCE [LARGE SCALE GENOMIC DNA]</scope>
    <source>
        <strain evidence="5 6">LH4</strain>
    </source>
</reference>
<dbReference type="GO" id="GO:0005737">
    <property type="term" value="C:cytoplasm"/>
    <property type="evidence" value="ECO:0007669"/>
    <property type="project" value="UniProtKB-ARBA"/>
</dbReference>
<evidence type="ECO:0000256" key="3">
    <source>
        <dbReference type="HAMAP-Rule" id="MF_00385"/>
    </source>
</evidence>
<dbReference type="PANTHER" id="PTHR12919:SF20">
    <property type="entry name" value="SMALL RIBOSOMAL SUBUNIT PROTEIN BS16M"/>
    <property type="match status" value="1"/>
</dbReference>
<keyword evidence="1 3" id="KW-0689">Ribosomal protein</keyword>
<dbReference type="EMBL" id="CP028475">
    <property type="protein sequence ID" value="AVW92998.1"/>
    <property type="molecule type" value="Genomic_DNA"/>
</dbReference>
<dbReference type="Gene3D" id="3.30.1320.10">
    <property type="match status" value="1"/>
</dbReference>
<organism evidence="5 6">
    <name type="scientific">Celeribacter baekdonensis</name>
    <dbReference type="NCBI Taxonomy" id="875171"/>
    <lineage>
        <taxon>Bacteria</taxon>
        <taxon>Pseudomonadati</taxon>
        <taxon>Pseudomonadota</taxon>
        <taxon>Alphaproteobacteria</taxon>
        <taxon>Rhodobacterales</taxon>
        <taxon>Roseobacteraceae</taxon>
        <taxon>Celeribacter</taxon>
    </lineage>
</organism>
<sequence>MAVKLRLARRGAKKRPFYWIVSADSRSPRDGKFIEKLGTYDPMLKPSNRVELDLDRVSFWLECGAQPTDRVARILADAGLIKKKQRFNPQKGAPKKRAQEKGGEIRANPFVKQAELTDAELQGIKSTLAGLVR</sequence>
<dbReference type="InterPro" id="IPR023803">
    <property type="entry name" value="Ribosomal_bS16_dom_sf"/>
</dbReference>
<evidence type="ECO:0000256" key="1">
    <source>
        <dbReference type="ARBA" id="ARBA00022980"/>
    </source>
</evidence>
<evidence type="ECO:0000313" key="5">
    <source>
        <dbReference type="EMBL" id="AVW92998.1"/>
    </source>
</evidence>
<dbReference type="Proteomes" id="UP000241447">
    <property type="component" value="Chromosome"/>
</dbReference>
<gene>
    <name evidence="3" type="primary">rpsP</name>
    <name evidence="5" type="ORF">DA792_19500</name>
</gene>
<dbReference type="RefSeq" id="WP_107722217.1">
    <property type="nucleotide sequence ID" value="NZ_CP028475.1"/>
</dbReference>
<name>A0A2R4M7A2_9RHOB</name>
<protein>
    <recommendedName>
        <fullName evidence="3">Small ribosomal subunit protein bS16</fullName>
    </recommendedName>
</protein>
<proteinExistence type="inferred from homology"/>
<evidence type="ECO:0000256" key="2">
    <source>
        <dbReference type="ARBA" id="ARBA00023274"/>
    </source>
</evidence>
<dbReference type="GO" id="GO:0006412">
    <property type="term" value="P:translation"/>
    <property type="evidence" value="ECO:0007669"/>
    <property type="project" value="UniProtKB-UniRule"/>
</dbReference>
<dbReference type="GO" id="GO:0003735">
    <property type="term" value="F:structural constituent of ribosome"/>
    <property type="evidence" value="ECO:0007669"/>
    <property type="project" value="InterPro"/>
</dbReference>
<comment type="similarity">
    <text evidence="3">Belongs to the bacterial ribosomal protein bS16 family.</text>
</comment>
<feature type="region of interest" description="Disordered" evidence="4">
    <location>
        <begin position="85"/>
        <end position="106"/>
    </location>
</feature>
<evidence type="ECO:0000313" key="6">
    <source>
        <dbReference type="Proteomes" id="UP000241447"/>
    </source>
</evidence>
<dbReference type="Pfam" id="PF00886">
    <property type="entry name" value="Ribosomal_S16"/>
    <property type="match status" value="1"/>
</dbReference>
<accession>A0A2R4M7A2</accession>
<dbReference type="NCBIfam" id="TIGR00002">
    <property type="entry name" value="S16"/>
    <property type="match status" value="1"/>
</dbReference>
<dbReference type="OrthoDB" id="9807878at2"/>
<dbReference type="KEGG" id="cbak:DA792_19500"/>
<dbReference type="PROSITE" id="PS00732">
    <property type="entry name" value="RIBOSOMAL_S16"/>
    <property type="match status" value="1"/>
</dbReference>
<dbReference type="InterPro" id="IPR000307">
    <property type="entry name" value="Ribosomal_bS16"/>
</dbReference>
<dbReference type="AlphaFoldDB" id="A0A2R4M7A2"/>
<dbReference type="GO" id="GO:0015935">
    <property type="term" value="C:small ribosomal subunit"/>
    <property type="evidence" value="ECO:0007669"/>
    <property type="project" value="TreeGrafter"/>
</dbReference>
<dbReference type="HAMAP" id="MF_00385">
    <property type="entry name" value="Ribosomal_bS16"/>
    <property type="match status" value="1"/>
</dbReference>
<evidence type="ECO:0000256" key="4">
    <source>
        <dbReference type="SAM" id="MobiDB-lite"/>
    </source>
</evidence>
<dbReference type="InterPro" id="IPR020592">
    <property type="entry name" value="Ribosomal_bS16_CS"/>
</dbReference>
<keyword evidence="2 3" id="KW-0687">Ribonucleoprotein</keyword>